<dbReference type="EMBL" id="CAJFCW020000002">
    <property type="protein sequence ID" value="CAG9098899.1"/>
    <property type="molecule type" value="Genomic_DNA"/>
</dbReference>
<dbReference type="EMBL" id="CAJFDH010000002">
    <property type="protein sequence ID" value="CAD5213061.1"/>
    <property type="molecule type" value="Genomic_DNA"/>
</dbReference>
<proteinExistence type="predicted"/>
<dbReference type="Proteomes" id="UP000783686">
    <property type="component" value="Unassembled WGS sequence"/>
</dbReference>
<evidence type="ECO:0000256" key="1">
    <source>
        <dbReference type="SAM" id="MobiDB-lite"/>
    </source>
</evidence>
<feature type="region of interest" description="Disordered" evidence="1">
    <location>
        <begin position="118"/>
        <end position="151"/>
    </location>
</feature>
<feature type="compositionally biased region" description="Polar residues" evidence="1">
    <location>
        <begin position="272"/>
        <end position="286"/>
    </location>
</feature>
<keyword evidence="3" id="KW-1185">Reference proteome</keyword>
<dbReference type="OrthoDB" id="5860066at2759"/>
<organism evidence="2 3">
    <name type="scientific">Bursaphelenchus okinawaensis</name>
    <dbReference type="NCBI Taxonomy" id="465554"/>
    <lineage>
        <taxon>Eukaryota</taxon>
        <taxon>Metazoa</taxon>
        <taxon>Ecdysozoa</taxon>
        <taxon>Nematoda</taxon>
        <taxon>Chromadorea</taxon>
        <taxon>Rhabditida</taxon>
        <taxon>Tylenchina</taxon>
        <taxon>Tylenchomorpha</taxon>
        <taxon>Aphelenchoidea</taxon>
        <taxon>Aphelenchoididae</taxon>
        <taxon>Bursaphelenchus</taxon>
    </lineage>
</organism>
<feature type="region of interest" description="Disordered" evidence="1">
    <location>
        <begin position="269"/>
        <end position="291"/>
    </location>
</feature>
<sequence>MNTYGTANSQMARIAADPSPIDSRMRNLKNFWEINAEKEREEAEKAAQLHKIRRPYGFPKWRSSDAMTASLVASVRTPEVIPADSRLPEQRINMIYESEKSAQDVREEIKRDAEQWKVRRKSTGPTEVHLEPVPNNPWYQPEQSHVERSSIANSQFTRSYFESGGGGDKANLSTLPKRQTYPYNEQITIDVSSQPSPQIQKVLQYLNNNYSILRDLGVSIPLHLLQSYQNGTSGTQHGTTHQNSTVFQNGTINGTNYQIGTTLQNGTLNGTPYQNDTTHQNGSPNGVDTRRNRPMSFLEREVFEAQKREAEFQQSRQELGMMTLQDTIHLWKSGQTWDGTSRPNSSSGFNEPNSVEEYGLDNDNFAQHM</sequence>
<feature type="compositionally biased region" description="Polar residues" evidence="1">
    <location>
        <begin position="334"/>
        <end position="353"/>
    </location>
</feature>
<dbReference type="AlphaFoldDB" id="A0A811KCL2"/>
<evidence type="ECO:0000313" key="2">
    <source>
        <dbReference type="EMBL" id="CAD5213061.1"/>
    </source>
</evidence>
<name>A0A811KCL2_9BILA</name>
<evidence type="ECO:0000313" key="3">
    <source>
        <dbReference type="Proteomes" id="UP000614601"/>
    </source>
</evidence>
<dbReference type="Proteomes" id="UP000614601">
    <property type="component" value="Unassembled WGS sequence"/>
</dbReference>
<protein>
    <submittedName>
        <fullName evidence="2">Uncharacterized protein</fullName>
    </submittedName>
</protein>
<accession>A0A811KCL2</accession>
<feature type="region of interest" description="Disordered" evidence="1">
    <location>
        <begin position="334"/>
        <end position="369"/>
    </location>
</feature>
<reference evidence="2" key="1">
    <citation type="submission" date="2020-09" db="EMBL/GenBank/DDBJ databases">
        <authorList>
            <person name="Kikuchi T."/>
        </authorList>
    </citation>
    <scope>NUCLEOTIDE SEQUENCE</scope>
    <source>
        <strain evidence="2">SH1</strain>
    </source>
</reference>
<comment type="caution">
    <text evidence="2">The sequence shown here is derived from an EMBL/GenBank/DDBJ whole genome shotgun (WGS) entry which is preliminary data.</text>
</comment>
<gene>
    <name evidence="2" type="ORF">BOKJ2_LOCUS4862</name>
</gene>